<comment type="caution">
    <text evidence="2">The sequence shown here is derived from an EMBL/GenBank/DDBJ whole genome shotgun (WGS) entry which is preliminary data.</text>
</comment>
<evidence type="ECO:0000313" key="2">
    <source>
        <dbReference type="EMBL" id="KOO33951.1"/>
    </source>
</evidence>
<reference evidence="2" key="1">
    <citation type="submission" date="2014-12" db="EMBL/GenBank/DDBJ databases">
        <title>Draft genome of the oleaginous, mixotrophic haptophyte, Chrysochromulina tobin.</title>
        <authorList>
            <person name="Hovde B.T."/>
            <person name="Starkenburg S.R."/>
            <person name="Cattolico R.A."/>
        </authorList>
    </citation>
    <scope>NUCLEOTIDE SEQUENCE</scope>
    <source>
        <strain evidence="2">CCMP291</strain>
    </source>
</reference>
<accession>A0A0M0K536</accession>
<protein>
    <submittedName>
        <fullName evidence="2">Uncharacterized protein</fullName>
    </submittedName>
</protein>
<dbReference type="Proteomes" id="UP000037460">
    <property type="component" value="Unassembled WGS sequence"/>
</dbReference>
<organism evidence="2 3">
    <name type="scientific">Chrysochromulina tobinii</name>
    <dbReference type="NCBI Taxonomy" id="1460289"/>
    <lineage>
        <taxon>Eukaryota</taxon>
        <taxon>Haptista</taxon>
        <taxon>Haptophyta</taxon>
        <taxon>Prymnesiophyceae</taxon>
        <taxon>Prymnesiales</taxon>
        <taxon>Chrysochromulinaceae</taxon>
        <taxon>Chrysochromulina</taxon>
    </lineage>
</organism>
<dbReference type="EMBL" id="JWZX01002907">
    <property type="protein sequence ID" value="KOO25962.1"/>
    <property type="molecule type" value="Genomic_DNA"/>
</dbReference>
<reference evidence="3" key="2">
    <citation type="journal article" date="2015" name="PLoS Genet.">
        <title>Genome Sequence and Transcriptome Analyses of Chrysochromulina tobin: Metabolic Tools for Enhanced Algal Fitness in the Prominent Order Prymnesiales (Haptophyceae).</title>
        <authorList>
            <person name="Hovde B.T."/>
            <person name="Deodato C.R."/>
            <person name="Hunsperger H.M."/>
            <person name="Ryken S.A."/>
            <person name="Yost W."/>
            <person name="Jha R.K."/>
            <person name="Patterson J."/>
            <person name="Monnat R.J. Jr."/>
            <person name="Barlow S.B."/>
            <person name="Starkenburg S.R."/>
            <person name="Cattolico R.A."/>
        </authorList>
    </citation>
    <scope>NUCLEOTIDE SEQUENCE</scope>
    <source>
        <strain evidence="3">CCMP291</strain>
    </source>
</reference>
<name>A0A0M0K536_9EUKA</name>
<evidence type="ECO:0000313" key="1">
    <source>
        <dbReference type="EMBL" id="KOO25962.1"/>
    </source>
</evidence>
<proteinExistence type="predicted"/>
<evidence type="ECO:0000313" key="3">
    <source>
        <dbReference type="Proteomes" id="UP000037460"/>
    </source>
</evidence>
<keyword evidence="3" id="KW-1185">Reference proteome</keyword>
<gene>
    <name evidence="1" type="ORF">Ctob_007537</name>
    <name evidence="2" type="ORF">Ctob_014529</name>
</gene>
<dbReference type="EMBL" id="JWZX01001374">
    <property type="protein sequence ID" value="KOO33951.1"/>
    <property type="molecule type" value="Genomic_DNA"/>
</dbReference>
<sequence length="237" mass="26670">MFQTADWTHPQIGGLLNEIIEKEERQLRAPKPRIEVQHVWDPNTLDGRATTWEYKRPAPQADMAATRSKLGMSAPDIDDSMAQSRTKLIAMRRTRDSLAAMDRERAQDAASTEKGFKSAASLFTPQDLAAMRPTFAPNESYATATSTQLVGYGAKRVPLMKSRFNRADAFPPDFTDSRNGPNRLLVERSLAETRNRAKPWLTDPPPPVPDKPFSHIVPRSQNSSFCVRPEHYPIVIK</sequence>
<dbReference type="AlphaFoldDB" id="A0A0M0K536"/>